<keyword evidence="1" id="KW-1133">Transmembrane helix</keyword>
<dbReference type="AlphaFoldDB" id="A0A401PEZ5"/>
<keyword evidence="1" id="KW-0472">Membrane</keyword>
<sequence length="141" mass="16381">MLKKLLAVLFFHNCSVLIICVLWQANMKNVEKLVTISQSKSNESCSQKLTKSEKLNNLENDDEPDINTEYTGKDYYCNQKSTDPMLDKLFSFLPTYQMPVQIQLHLLKFCCFVFKLKAIGLIKDNDKFGHCFLRIYDAHTT</sequence>
<dbReference type="OrthoDB" id="10575466at2759"/>
<comment type="caution">
    <text evidence="2">The sequence shown here is derived from an EMBL/GenBank/DDBJ whole genome shotgun (WGS) entry which is preliminary data.</text>
</comment>
<keyword evidence="3" id="KW-1185">Reference proteome</keyword>
<proteinExistence type="predicted"/>
<name>A0A401PEZ5_SCYTO</name>
<keyword evidence="1" id="KW-0812">Transmembrane</keyword>
<evidence type="ECO:0000256" key="1">
    <source>
        <dbReference type="SAM" id="Phobius"/>
    </source>
</evidence>
<feature type="transmembrane region" description="Helical" evidence="1">
    <location>
        <begin position="6"/>
        <end position="23"/>
    </location>
</feature>
<gene>
    <name evidence="2" type="ORF">scyTo_0006035</name>
</gene>
<accession>A0A401PEZ5</accession>
<organism evidence="2 3">
    <name type="scientific">Scyliorhinus torazame</name>
    <name type="common">Cloudy catshark</name>
    <name type="synonym">Catulus torazame</name>
    <dbReference type="NCBI Taxonomy" id="75743"/>
    <lineage>
        <taxon>Eukaryota</taxon>
        <taxon>Metazoa</taxon>
        <taxon>Chordata</taxon>
        <taxon>Craniata</taxon>
        <taxon>Vertebrata</taxon>
        <taxon>Chondrichthyes</taxon>
        <taxon>Elasmobranchii</taxon>
        <taxon>Galeomorphii</taxon>
        <taxon>Galeoidea</taxon>
        <taxon>Carcharhiniformes</taxon>
        <taxon>Scyliorhinidae</taxon>
        <taxon>Scyliorhinus</taxon>
    </lineage>
</organism>
<dbReference type="Proteomes" id="UP000288216">
    <property type="component" value="Unassembled WGS sequence"/>
</dbReference>
<dbReference type="EMBL" id="BFAA01001968">
    <property type="protein sequence ID" value="GCB71679.1"/>
    <property type="molecule type" value="Genomic_DNA"/>
</dbReference>
<protein>
    <submittedName>
        <fullName evidence="2">Uncharacterized protein</fullName>
    </submittedName>
</protein>
<evidence type="ECO:0000313" key="2">
    <source>
        <dbReference type="EMBL" id="GCB71679.1"/>
    </source>
</evidence>
<evidence type="ECO:0000313" key="3">
    <source>
        <dbReference type="Proteomes" id="UP000288216"/>
    </source>
</evidence>
<reference evidence="2 3" key="1">
    <citation type="journal article" date="2018" name="Nat. Ecol. Evol.">
        <title>Shark genomes provide insights into elasmobranch evolution and the origin of vertebrates.</title>
        <authorList>
            <person name="Hara Y"/>
            <person name="Yamaguchi K"/>
            <person name="Onimaru K"/>
            <person name="Kadota M"/>
            <person name="Koyanagi M"/>
            <person name="Keeley SD"/>
            <person name="Tatsumi K"/>
            <person name="Tanaka K"/>
            <person name="Motone F"/>
            <person name="Kageyama Y"/>
            <person name="Nozu R"/>
            <person name="Adachi N"/>
            <person name="Nishimura O"/>
            <person name="Nakagawa R"/>
            <person name="Tanegashima C"/>
            <person name="Kiyatake I"/>
            <person name="Matsumoto R"/>
            <person name="Murakumo K"/>
            <person name="Nishida K"/>
            <person name="Terakita A"/>
            <person name="Kuratani S"/>
            <person name="Sato K"/>
            <person name="Hyodo S Kuraku.S."/>
        </authorList>
    </citation>
    <scope>NUCLEOTIDE SEQUENCE [LARGE SCALE GENOMIC DNA]</scope>
</reference>